<name>A0A4Y2BC04_ARAVE</name>
<protein>
    <submittedName>
        <fullName evidence="2">Uncharacterized protein</fullName>
    </submittedName>
</protein>
<gene>
    <name evidence="2" type="ORF">AVEN_87883_1</name>
</gene>
<evidence type="ECO:0000313" key="3">
    <source>
        <dbReference type="Proteomes" id="UP000499080"/>
    </source>
</evidence>
<organism evidence="2 3">
    <name type="scientific">Araneus ventricosus</name>
    <name type="common">Orbweaver spider</name>
    <name type="synonym">Epeira ventricosa</name>
    <dbReference type="NCBI Taxonomy" id="182803"/>
    <lineage>
        <taxon>Eukaryota</taxon>
        <taxon>Metazoa</taxon>
        <taxon>Ecdysozoa</taxon>
        <taxon>Arthropoda</taxon>
        <taxon>Chelicerata</taxon>
        <taxon>Arachnida</taxon>
        <taxon>Araneae</taxon>
        <taxon>Araneomorphae</taxon>
        <taxon>Entelegynae</taxon>
        <taxon>Araneoidea</taxon>
        <taxon>Araneidae</taxon>
        <taxon>Araneus</taxon>
    </lineage>
</organism>
<keyword evidence="3" id="KW-1185">Reference proteome</keyword>
<dbReference type="EMBL" id="BGPR01000065">
    <property type="protein sequence ID" value="GBL89553.1"/>
    <property type="molecule type" value="Genomic_DNA"/>
</dbReference>
<dbReference type="Proteomes" id="UP000499080">
    <property type="component" value="Unassembled WGS sequence"/>
</dbReference>
<keyword evidence="1" id="KW-0472">Membrane</keyword>
<dbReference type="AlphaFoldDB" id="A0A4Y2BC04"/>
<evidence type="ECO:0000313" key="2">
    <source>
        <dbReference type="EMBL" id="GBL89553.1"/>
    </source>
</evidence>
<comment type="caution">
    <text evidence="2">The sequence shown here is derived from an EMBL/GenBank/DDBJ whole genome shotgun (WGS) entry which is preliminary data.</text>
</comment>
<keyword evidence="1" id="KW-1133">Transmembrane helix</keyword>
<accession>A0A4Y2BC04</accession>
<proteinExistence type="predicted"/>
<dbReference type="OrthoDB" id="9996331at2759"/>
<feature type="transmembrane region" description="Helical" evidence="1">
    <location>
        <begin position="280"/>
        <end position="299"/>
    </location>
</feature>
<sequence>MSRRNHLHDEMRWRAVSMLQAGARQSTVARELNVHLSVTHRLCTKPLPKGSKRADCMKEDCSHDDLFVCLCPQRTLERCCIGPVNIAVGHQSSGTTYSLRMSLDFTPRTIPEEQCYGKSQGHVIGRQTSSKQTGGLLVWERIRWRKLPSLENHTPSHISSSVPVRSRIIISLLSLSFFRHPGQTVAVSQLFASSPFCTRSLLRHEQAMLIEEIKLILQARPSTGVLITPPRLRILCHHFPVATWILSQQHTHYMELSLLLQLQPTKLQIDSSQAKKTPHVILLLSFFSCFIILSILRIFTPVNYPAKV</sequence>
<reference evidence="2 3" key="1">
    <citation type="journal article" date="2019" name="Sci. Rep.">
        <title>Orb-weaving spider Araneus ventricosus genome elucidates the spidroin gene catalogue.</title>
        <authorList>
            <person name="Kono N."/>
            <person name="Nakamura H."/>
            <person name="Ohtoshi R."/>
            <person name="Moran D.A.P."/>
            <person name="Shinohara A."/>
            <person name="Yoshida Y."/>
            <person name="Fujiwara M."/>
            <person name="Mori M."/>
            <person name="Tomita M."/>
            <person name="Arakawa K."/>
        </authorList>
    </citation>
    <scope>NUCLEOTIDE SEQUENCE [LARGE SCALE GENOMIC DNA]</scope>
</reference>
<evidence type="ECO:0000256" key="1">
    <source>
        <dbReference type="SAM" id="Phobius"/>
    </source>
</evidence>
<keyword evidence="1" id="KW-0812">Transmembrane</keyword>